<gene>
    <name evidence="1" type="ORF">EVAR_53253_1</name>
</gene>
<evidence type="ECO:0000313" key="1">
    <source>
        <dbReference type="EMBL" id="GBP75441.1"/>
    </source>
</evidence>
<evidence type="ECO:0008006" key="3">
    <source>
        <dbReference type="Google" id="ProtNLM"/>
    </source>
</evidence>
<sequence length="150" mass="16494">MSSCYNAPQSPSYELLSLVVSVQTAIADRTLWRNVYTTASKEPLNPGVGGLPLHHDNASAHATLVTQSVFTDKFKEGRPESVVVPQNSDVVLELIIQDRHVTYRGIKTSLGKSMTSIHKILRKTSAVKKFVRIGFLTLKCSTMKIRPGAN</sequence>
<name>A0A4C1YGE1_EUMVA</name>
<organism evidence="1 2">
    <name type="scientific">Eumeta variegata</name>
    <name type="common">Bagworm moth</name>
    <name type="synonym">Eumeta japonica</name>
    <dbReference type="NCBI Taxonomy" id="151549"/>
    <lineage>
        <taxon>Eukaryota</taxon>
        <taxon>Metazoa</taxon>
        <taxon>Ecdysozoa</taxon>
        <taxon>Arthropoda</taxon>
        <taxon>Hexapoda</taxon>
        <taxon>Insecta</taxon>
        <taxon>Pterygota</taxon>
        <taxon>Neoptera</taxon>
        <taxon>Endopterygota</taxon>
        <taxon>Lepidoptera</taxon>
        <taxon>Glossata</taxon>
        <taxon>Ditrysia</taxon>
        <taxon>Tineoidea</taxon>
        <taxon>Psychidae</taxon>
        <taxon>Oiketicinae</taxon>
        <taxon>Eumeta</taxon>
    </lineage>
</organism>
<comment type="caution">
    <text evidence="1">The sequence shown here is derived from an EMBL/GenBank/DDBJ whole genome shotgun (WGS) entry which is preliminary data.</text>
</comment>
<dbReference type="EMBL" id="BGZK01001249">
    <property type="protein sequence ID" value="GBP75441.1"/>
    <property type="molecule type" value="Genomic_DNA"/>
</dbReference>
<accession>A0A4C1YGE1</accession>
<dbReference type="Proteomes" id="UP000299102">
    <property type="component" value="Unassembled WGS sequence"/>
</dbReference>
<protein>
    <recommendedName>
        <fullName evidence="3">Histone-lysine N-methyltransferase SETMAR</fullName>
    </recommendedName>
</protein>
<proteinExistence type="predicted"/>
<reference evidence="1 2" key="1">
    <citation type="journal article" date="2019" name="Commun. Biol.">
        <title>The bagworm genome reveals a unique fibroin gene that provides high tensile strength.</title>
        <authorList>
            <person name="Kono N."/>
            <person name="Nakamura H."/>
            <person name="Ohtoshi R."/>
            <person name="Tomita M."/>
            <person name="Numata K."/>
            <person name="Arakawa K."/>
        </authorList>
    </citation>
    <scope>NUCLEOTIDE SEQUENCE [LARGE SCALE GENOMIC DNA]</scope>
</reference>
<dbReference type="AlphaFoldDB" id="A0A4C1YGE1"/>
<dbReference type="OrthoDB" id="10017160at2759"/>
<keyword evidence="2" id="KW-1185">Reference proteome</keyword>
<evidence type="ECO:0000313" key="2">
    <source>
        <dbReference type="Proteomes" id="UP000299102"/>
    </source>
</evidence>